<dbReference type="InterPro" id="IPR000276">
    <property type="entry name" value="GPCR_Rhodpsn"/>
</dbReference>
<dbReference type="Proteomes" id="UP000192578">
    <property type="component" value="Unassembled WGS sequence"/>
</dbReference>
<feature type="transmembrane region" description="Helical" evidence="8">
    <location>
        <begin position="201"/>
        <end position="219"/>
    </location>
</feature>
<dbReference type="GO" id="GO:0016020">
    <property type="term" value="C:membrane"/>
    <property type="evidence" value="ECO:0007669"/>
    <property type="project" value="UniProtKB-SubCell"/>
</dbReference>
<feature type="transmembrane region" description="Helical" evidence="8">
    <location>
        <begin position="248"/>
        <end position="271"/>
    </location>
</feature>
<feature type="transmembrane region" description="Helical" evidence="8">
    <location>
        <begin position="151"/>
        <end position="172"/>
    </location>
</feature>
<dbReference type="AlphaFoldDB" id="A0A1W0WH18"/>
<dbReference type="Gene3D" id="1.20.1070.10">
    <property type="entry name" value="Rhodopsin 7-helix transmembrane proteins"/>
    <property type="match status" value="1"/>
</dbReference>
<proteinExistence type="predicted"/>
<evidence type="ECO:0000256" key="2">
    <source>
        <dbReference type="ARBA" id="ARBA00022692"/>
    </source>
</evidence>
<evidence type="ECO:0000313" key="10">
    <source>
        <dbReference type="EMBL" id="OQV14498.1"/>
    </source>
</evidence>
<keyword evidence="4" id="KW-0297">G-protein coupled receptor</keyword>
<accession>A0A1W0WH18</accession>
<dbReference type="PANTHER" id="PTHR24243">
    <property type="entry name" value="G-PROTEIN COUPLED RECEPTOR"/>
    <property type="match status" value="1"/>
</dbReference>
<dbReference type="EMBL" id="MTYJ01000104">
    <property type="protein sequence ID" value="OQV14498.1"/>
    <property type="molecule type" value="Genomic_DNA"/>
</dbReference>
<keyword evidence="2 8" id="KW-0812">Transmembrane</keyword>
<evidence type="ECO:0000259" key="9">
    <source>
        <dbReference type="PROSITE" id="PS50262"/>
    </source>
</evidence>
<organism evidence="10 11">
    <name type="scientific">Hypsibius exemplaris</name>
    <name type="common">Freshwater tardigrade</name>
    <dbReference type="NCBI Taxonomy" id="2072580"/>
    <lineage>
        <taxon>Eukaryota</taxon>
        <taxon>Metazoa</taxon>
        <taxon>Ecdysozoa</taxon>
        <taxon>Tardigrada</taxon>
        <taxon>Eutardigrada</taxon>
        <taxon>Parachela</taxon>
        <taxon>Hypsibioidea</taxon>
        <taxon>Hypsibiidae</taxon>
        <taxon>Hypsibius</taxon>
    </lineage>
</organism>
<dbReference type="CDD" id="cd00637">
    <property type="entry name" value="7tm_classA_rhodopsin-like"/>
    <property type="match status" value="1"/>
</dbReference>
<dbReference type="InterPro" id="IPR017452">
    <property type="entry name" value="GPCR_Rhodpsn_7TM"/>
</dbReference>
<feature type="transmembrane region" description="Helical" evidence="8">
    <location>
        <begin position="71"/>
        <end position="94"/>
    </location>
</feature>
<dbReference type="Pfam" id="PF00001">
    <property type="entry name" value="7tm_1"/>
    <property type="match status" value="1"/>
</dbReference>
<dbReference type="PROSITE" id="PS50262">
    <property type="entry name" value="G_PROTEIN_RECEP_F1_2"/>
    <property type="match status" value="1"/>
</dbReference>
<protein>
    <recommendedName>
        <fullName evidence="9">G-protein coupled receptors family 1 profile domain-containing protein</fullName>
    </recommendedName>
</protein>
<dbReference type="SUPFAM" id="SSF81321">
    <property type="entry name" value="Family A G protein-coupled receptor-like"/>
    <property type="match status" value="1"/>
</dbReference>
<evidence type="ECO:0000256" key="3">
    <source>
        <dbReference type="ARBA" id="ARBA00022989"/>
    </source>
</evidence>
<evidence type="ECO:0000256" key="1">
    <source>
        <dbReference type="ARBA" id="ARBA00004141"/>
    </source>
</evidence>
<evidence type="ECO:0000256" key="5">
    <source>
        <dbReference type="ARBA" id="ARBA00023136"/>
    </source>
</evidence>
<dbReference type="GO" id="GO:0004930">
    <property type="term" value="F:G protein-coupled receptor activity"/>
    <property type="evidence" value="ECO:0007669"/>
    <property type="project" value="UniProtKB-KW"/>
</dbReference>
<dbReference type="PANTHER" id="PTHR24243:SF208">
    <property type="entry name" value="PYROKININ-1 RECEPTOR"/>
    <property type="match status" value="1"/>
</dbReference>
<feature type="transmembrane region" description="Helical" evidence="8">
    <location>
        <begin position="34"/>
        <end position="59"/>
    </location>
</feature>
<evidence type="ECO:0000256" key="7">
    <source>
        <dbReference type="ARBA" id="ARBA00023224"/>
    </source>
</evidence>
<keyword evidence="5 8" id="KW-0472">Membrane</keyword>
<evidence type="ECO:0000256" key="8">
    <source>
        <dbReference type="SAM" id="Phobius"/>
    </source>
</evidence>
<reference evidence="11" key="1">
    <citation type="submission" date="2017-01" db="EMBL/GenBank/DDBJ databases">
        <title>Comparative genomics of anhydrobiosis in the tardigrade Hypsibius dujardini.</title>
        <authorList>
            <person name="Yoshida Y."/>
            <person name="Koutsovoulos G."/>
            <person name="Laetsch D."/>
            <person name="Stevens L."/>
            <person name="Kumar S."/>
            <person name="Horikawa D."/>
            <person name="Ishino K."/>
            <person name="Komine S."/>
            <person name="Tomita M."/>
            <person name="Blaxter M."/>
            <person name="Arakawa K."/>
        </authorList>
    </citation>
    <scope>NUCLEOTIDE SEQUENCE [LARGE SCALE GENOMIC DNA]</scope>
    <source>
        <strain evidence="11">Z151</strain>
    </source>
</reference>
<evidence type="ECO:0000313" key="11">
    <source>
        <dbReference type="Proteomes" id="UP000192578"/>
    </source>
</evidence>
<sequence>MNTTVNFTIDLRNSNEQQRNVQSLNLTLQQQSELLAWSVLTSFITLTGVFSCLVLLIATRPKRGSTRGINMLIFHFMAVHLIMCGLCLPGNVITVQMRAQNVTFPPHLCRCVQAIHVTCVSVINWSDAGLALNRFVALFYPHCYKAWTTKWANAGLVILSWLLSLLGLFFIIPGTAGQLTSNAMGLCVYIPAGSLGKAVTFLQYAAYGITGVLAFAILWKTCQRRKMVGQTVINHQNRRITLRRLKMANLLLLTYLWSAVCTLPWVAIVYVGLQRFGGDPVLSLWQRTCLAAQYAVTPCILIVSTGTCFARRSGAVAQRGINLPGMADRRPAGTSQAKVSRRILYAGKRSASDGQQFNDQQNIPDFQPWGYVCCKGNASDFRAELQRNSLYEVPFGSGEGSCNSKDDAENKLIKLKVTPRHGAHNRKGLCSNGLIPCEIALKGDLSSYPNRKRPCTYRPIISLAFSLAPHFGGTILTDLLRENVDFEDKNAAPKWSAPVLDVGSVSELAVPGTWLLIPRLDSSLFVDESQDIWALDNWNVSFSVRGTNGETAFVVVEDALSLYPNPQRPPTGKKKNIKLESEGYMVRSWMDQTVRQGMLGVSQTTIQRIISVDLEGKVRKKYMVHRLSNAMIQQRLARGPGF</sequence>
<keyword evidence="3 8" id="KW-1133">Transmembrane helix</keyword>
<keyword evidence="7" id="KW-0807">Transducer</keyword>
<name>A0A1W0WH18_HYPEX</name>
<keyword evidence="6" id="KW-0675">Receptor</keyword>
<evidence type="ECO:0000256" key="4">
    <source>
        <dbReference type="ARBA" id="ARBA00023040"/>
    </source>
</evidence>
<feature type="domain" description="G-protein coupled receptors family 1 profile" evidence="9">
    <location>
        <begin position="50"/>
        <end position="166"/>
    </location>
</feature>
<evidence type="ECO:0000256" key="6">
    <source>
        <dbReference type="ARBA" id="ARBA00023170"/>
    </source>
</evidence>
<gene>
    <name evidence="10" type="ORF">BV898_11339</name>
</gene>
<keyword evidence="11" id="KW-1185">Reference proteome</keyword>
<comment type="subcellular location">
    <subcellularLocation>
        <location evidence="1">Membrane</location>
        <topology evidence="1">Multi-pass membrane protein</topology>
    </subcellularLocation>
</comment>
<comment type="caution">
    <text evidence="10">The sequence shown here is derived from an EMBL/GenBank/DDBJ whole genome shotgun (WGS) entry which is preliminary data.</text>
</comment>